<feature type="transmembrane region" description="Helical" evidence="3">
    <location>
        <begin position="6"/>
        <end position="25"/>
    </location>
</feature>
<dbReference type="InterPro" id="IPR036188">
    <property type="entry name" value="FAD/NAD-bd_sf"/>
</dbReference>
<evidence type="ECO:0000256" key="3">
    <source>
        <dbReference type="SAM" id="Phobius"/>
    </source>
</evidence>
<dbReference type="Gene3D" id="3.50.50.60">
    <property type="entry name" value="FAD/NAD(P)-binding domain"/>
    <property type="match status" value="1"/>
</dbReference>
<dbReference type="PANTHER" id="PTHR13847:SF287">
    <property type="entry name" value="FAD-DEPENDENT OXIDOREDUCTASE DOMAIN-CONTAINING PROTEIN 1"/>
    <property type="match status" value="1"/>
</dbReference>
<dbReference type="AlphaFoldDB" id="A0A841KHJ5"/>
<evidence type="ECO:0000313" key="6">
    <source>
        <dbReference type="Proteomes" id="UP000588017"/>
    </source>
</evidence>
<dbReference type="Gene3D" id="3.30.9.10">
    <property type="entry name" value="D-Amino Acid Oxidase, subunit A, domain 2"/>
    <property type="match status" value="1"/>
</dbReference>
<feature type="domain" description="FAD dependent oxidoreductase" evidence="4">
    <location>
        <begin position="7"/>
        <end position="351"/>
    </location>
</feature>
<dbReference type="PANTHER" id="PTHR13847">
    <property type="entry name" value="SARCOSINE DEHYDROGENASE-RELATED"/>
    <property type="match status" value="1"/>
</dbReference>
<gene>
    <name evidence="5" type="ORF">HNQ73_002366</name>
</gene>
<dbReference type="RefSeq" id="WP_244650139.1">
    <property type="nucleotide sequence ID" value="NZ_BMHX01000005.1"/>
</dbReference>
<protein>
    <submittedName>
        <fullName evidence="5">Sarcosine oxidase subunit beta</fullName>
        <ecNumber evidence="5">1.5.3.1</ecNumber>
    </submittedName>
</protein>
<sequence length="423" mass="45732">MTKRQADVVVVGGGLIGAWTAFFLARRGRKVVLIEKGVVGAQSSGTNFGNLRLQGRFPGQYPLSLRSQALWEDIENLIGDRCEFHQSGHLYIAFNAAEREKLEAYAAVSESYGLTIEHLGPADLTRRYPWLSTRAVAATFSPRDATANPRLVTPAVARAAKALGVEILEHCTVTHARRDGAGFIVETADGRSFGSDHLVNSAGAWAGEIAEMFGESAPLFPAGPPQFVTEPFPYFLFPSVQAVDGTVIFRQIPRGNIILAGYPRTAADPIRNRAPVPPSKTLAAMRHLAAVVPALRHCHVIRVWSGIEGYLPDMIPVIGPSATTEGLFHAFGFCGHGFQIGPGVGLCLSEMICDGRTETPLEPFSIARFRGTVAEDEKFRREFDRPAAAEKGGPWARRASPSPAAARSIPCAAAPRWPRCPTR</sequence>
<name>A0A841KHJ5_9HYPH</name>
<keyword evidence="3" id="KW-1133">Transmembrane helix</keyword>
<keyword evidence="6" id="KW-1185">Reference proteome</keyword>
<proteinExistence type="predicted"/>
<keyword evidence="3" id="KW-0812">Transmembrane</keyword>
<evidence type="ECO:0000256" key="1">
    <source>
        <dbReference type="ARBA" id="ARBA00023002"/>
    </source>
</evidence>
<evidence type="ECO:0000256" key="2">
    <source>
        <dbReference type="SAM" id="MobiDB-lite"/>
    </source>
</evidence>
<evidence type="ECO:0000259" key="4">
    <source>
        <dbReference type="Pfam" id="PF01266"/>
    </source>
</evidence>
<keyword evidence="1 5" id="KW-0560">Oxidoreductase</keyword>
<dbReference type="EC" id="1.5.3.1" evidence="5"/>
<dbReference type="InterPro" id="IPR006076">
    <property type="entry name" value="FAD-dep_OxRdtase"/>
</dbReference>
<keyword evidence="3" id="KW-0472">Membrane</keyword>
<accession>A0A841KHJ5</accession>
<dbReference type="GO" id="GO:0008115">
    <property type="term" value="F:sarcosine oxidase activity"/>
    <property type="evidence" value="ECO:0007669"/>
    <property type="project" value="UniProtKB-EC"/>
</dbReference>
<dbReference type="SUPFAM" id="SSF51905">
    <property type="entry name" value="FAD/NAD(P)-binding domain"/>
    <property type="match status" value="1"/>
</dbReference>
<dbReference type="Pfam" id="PF01266">
    <property type="entry name" value="DAO"/>
    <property type="match status" value="1"/>
</dbReference>
<dbReference type="Proteomes" id="UP000588017">
    <property type="component" value="Unassembled WGS sequence"/>
</dbReference>
<dbReference type="GO" id="GO:0005737">
    <property type="term" value="C:cytoplasm"/>
    <property type="evidence" value="ECO:0007669"/>
    <property type="project" value="TreeGrafter"/>
</dbReference>
<comment type="caution">
    <text evidence="5">The sequence shown here is derived from an EMBL/GenBank/DDBJ whole genome shotgun (WGS) entry which is preliminary data.</text>
</comment>
<feature type="region of interest" description="Disordered" evidence="2">
    <location>
        <begin position="382"/>
        <end position="423"/>
    </location>
</feature>
<organism evidence="5 6">
    <name type="scientific">Chelatococcus composti</name>
    <dbReference type="NCBI Taxonomy" id="1743235"/>
    <lineage>
        <taxon>Bacteria</taxon>
        <taxon>Pseudomonadati</taxon>
        <taxon>Pseudomonadota</taxon>
        <taxon>Alphaproteobacteria</taxon>
        <taxon>Hyphomicrobiales</taxon>
        <taxon>Chelatococcaceae</taxon>
        <taxon>Chelatococcus</taxon>
    </lineage>
</organism>
<feature type="compositionally biased region" description="Low complexity" evidence="2">
    <location>
        <begin position="396"/>
        <end position="423"/>
    </location>
</feature>
<evidence type="ECO:0000313" key="5">
    <source>
        <dbReference type="EMBL" id="MBB6168729.1"/>
    </source>
</evidence>
<reference evidence="5 6" key="1">
    <citation type="submission" date="2020-08" db="EMBL/GenBank/DDBJ databases">
        <title>Genomic Encyclopedia of Type Strains, Phase IV (KMG-IV): sequencing the most valuable type-strain genomes for metagenomic binning, comparative biology and taxonomic classification.</title>
        <authorList>
            <person name="Goeker M."/>
        </authorList>
    </citation>
    <scope>NUCLEOTIDE SEQUENCE [LARGE SCALE GENOMIC DNA]</scope>
    <source>
        <strain evidence="5 6">DSM 101465</strain>
    </source>
</reference>
<dbReference type="EMBL" id="JACHEH010000005">
    <property type="protein sequence ID" value="MBB6168729.1"/>
    <property type="molecule type" value="Genomic_DNA"/>
</dbReference>